<evidence type="ECO:0000313" key="2">
    <source>
        <dbReference type="EMBL" id="RRT45697.1"/>
    </source>
</evidence>
<reference evidence="2 3" key="1">
    <citation type="journal article" date="2014" name="Agronomy (Basel)">
        <title>A Draft Genome Sequence for Ensete ventricosum, the Drought-Tolerant Tree Against Hunger.</title>
        <authorList>
            <person name="Harrison J."/>
            <person name="Moore K.A."/>
            <person name="Paszkiewicz K."/>
            <person name="Jones T."/>
            <person name="Grant M."/>
            <person name="Ambacheew D."/>
            <person name="Muzemil S."/>
            <person name="Studholme D.J."/>
        </authorList>
    </citation>
    <scope>NUCLEOTIDE SEQUENCE [LARGE SCALE GENOMIC DNA]</scope>
</reference>
<comment type="caution">
    <text evidence="2">The sequence shown here is derived from an EMBL/GenBank/DDBJ whole genome shotgun (WGS) entry which is preliminary data.</text>
</comment>
<feature type="region of interest" description="Disordered" evidence="1">
    <location>
        <begin position="60"/>
        <end position="79"/>
    </location>
</feature>
<evidence type="ECO:0000313" key="3">
    <source>
        <dbReference type="Proteomes" id="UP000287651"/>
    </source>
</evidence>
<accession>A0A426Y1N2</accession>
<feature type="region of interest" description="Disordered" evidence="1">
    <location>
        <begin position="119"/>
        <end position="147"/>
    </location>
</feature>
<dbReference type="PANTHER" id="PTHR48445:SF1">
    <property type="entry name" value="OS02G0782100 PROTEIN"/>
    <property type="match status" value="1"/>
</dbReference>
<dbReference type="Proteomes" id="UP000287651">
    <property type="component" value="Unassembled WGS sequence"/>
</dbReference>
<protein>
    <submittedName>
        <fullName evidence="2">Uncharacterized protein</fullName>
    </submittedName>
</protein>
<dbReference type="EMBL" id="AMZH03015664">
    <property type="protein sequence ID" value="RRT45697.1"/>
    <property type="molecule type" value="Genomic_DNA"/>
</dbReference>
<sequence>MKGSYYLFTSLECSYSENSECRSIRKCKAAQSLPEDLLDQSEGDPLDLLDRQKTRLALRSSAHLKRRQTSSDEPEIDADGRLIVREDGCKPKKENLFRDNDSDARRHIDSCSLLSSLTKTHKKRQKTSDSGWAHPGSEYTNKKAGGDVKRKDKLEPYAYWPLDRKLLNRRVESRAVARKGMAGVMKLTKKLEGHSASSALSLKGLAFKKQRKGGKKR</sequence>
<evidence type="ECO:0000256" key="1">
    <source>
        <dbReference type="SAM" id="MobiDB-lite"/>
    </source>
</evidence>
<dbReference type="AlphaFoldDB" id="A0A426Y1N2"/>
<name>A0A426Y1N2_ENSVE</name>
<gene>
    <name evidence="2" type="ORF">B296_00039846</name>
</gene>
<organism evidence="2 3">
    <name type="scientific">Ensete ventricosum</name>
    <name type="common">Abyssinian banana</name>
    <name type="synonym">Musa ensete</name>
    <dbReference type="NCBI Taxonomy" id="4639"/>
    <lineage>
        <taxon>Eukaryota</taxon>
        <taxon>Viridiplantae</taxon>
        <taxon>Streptophyta</taxon>
        <taxon>Embryophyta</taxon>
        <taxon>Tracheophyta</taxon>
        <taxon>Spermatophyta</taxon>
        <taxon>Magnoliopsida</taxon>
        <taxon>Liliopsida</taxon>
        <taxon>Zingiberales</taxon>
        <taxon>Musaceae</taxon>
        <taxon>Ensete</taxon>
    </lineage>
</organism>
<proteinExistence type="predicted"/>
<dbReference type="PANTHER" id="PTHR48445">
    <property type="entry name" value="OS02G0782100 PROTEIN"/>
    <property type="match status" value="1"/>
</dbReference>